<feature type="transmembrane region" description="Helical" evidence="1">
    <location>
        <begin position="65"/>
        <end position="85"/>
    </location>
</feature>
<evidence type="ECO:0000256" key="1">
    <source>
        <dbReference type="SAM" id="Phobius"/>
    </source>
</evidence>
<feature type="transmembrane region" description="Helical" evidence="1">
    <location>
        <begin position="306"/>
        <end position="327"/>
    </location>
</feature>
<feature type="transmembrane region" description="Helical" evidence="1">
    <location>
        <begin position="261"/>
        <end position="286"/>
    </location>
</feature>
<dbReference type="EMBL" id="FMKA01000001">
    <property type="protein sequence ID" value="SCP95253.1"/>
    <property type="molecule type" value="Genomic_DNA"/>
</dbReference>
<proteinExistence type="predicted"/>
<dbReference type="RefSeq" id="WP_091229360.1">
    <property type="nucleotide sequence ID" value="NZ_FMKA01000001.1"/>
</dbReference>
<keyword evidence="1" id="KW-1133">Transmembrane helix</keyword>
<feature type="transmembrane region" description="Helical" evidence="1">
    <location>
        <begin position="6"/>
        <end position="25"/>
    </location>
</feature>
<dbReference type="Proteomes" id="UP000199315">
    <property type="component" value="Unassembled WGS sequence"/>
</dbReference>
<sequence length="588" mass="66969">MDLSWTASVVFFLGCISAGGGFYFYEKSKIRQNGVVWLPVTAIALMCFHTLVAGIFSFVHIPVGIISIGIGDLAAALFFWYRIIADNKRQEYFYEKTDVLFAGILLMIVAGFAVQRYGTDLQIHYQTTDPQNHLKYAMNIINDRKVYGMYHASLNNALVIEMLSPLSEVNRYYRLFIISDLAMFLLSGMMFFAVIAGYARTKFLKAAAWAVTLVYMLGYPMNNINLGSVYLGIGVTLVAYLIFMTDGFLRNEWDKRVGIALISLGCLGIFLCYVLFMPAVFVGIFVTIARDRFMKRQLFGQDTVMLFLAIFLIPCAVGLFYILTGTFGGDVSLGSAINTEGFIYKDLYYNFILLMPFSLYGTYKILRNRAADSAVFIAATVLVSMLVLLLIGLGGVASSYYYYKNYHPLWLVMWVLFFNGIRYLSKDVKGILASAALTALFVLGMKGFGIEERIRERNERFAPAVDSAIDSNIFVFNYRSLRTSGYSADKLALYDYVYENLLPEKYDVPMAGPWDDVHWYEAITNQRHEHYYHWFTGGEEFLEKIREKADYVLVFTKSDSDIYFEFREYFESLEKVFSNGAGFVARVK</sequence>
<organism evidence="2 3">
    <name type="scientific">Anaerobium acetethylicum</name>
    <dbReference type="NCBI Taxonomy" id="1619234"/>
    <lineage>
        <taxon>Bacteria</taxon>
        <taxon>Bacillati</taxon>
        <taxon>Bacillota</taxon>
        <taxon>Clostridia</taxon>
        <taxon>Lachnospirales</taxon>
        <taxon>Lachnospiraceae</taxon>
        <taxon>Anaerobium</taxon>
    </lineage>
</organism>
<protein>
    <recommendedName>
        <fullName evidence="4">Dolichyl-phosphate-mannose-protein mannosyltransferase</fullName>
    </recommendedName>
</protein>
<feature type="transmembrane region" description="Helical" evidence="1">
    <location>
        <begin position="172"/>
        <end position="196"/>
    </location>
</feature>
<gene>
    <name evidence="2" type="ORF">SAMN05421730_1001429</name>
</gene>
<name>A0A1D3TPG1_9FIRM</name>
<keyword evidence="1" id="KW-0812">Transmembrane</keyword>
<feature type="transmembrane region" description="Helical" evidence="1">
    <location>
        <begin position="97"/>
        <end position="114"/>
    </location>
</feature>
<feature type="transmembrane region" description="Helical" evidence="1">
    <location>
        <begin position="431"/>
        <end position="450"/>
    </location>
</feature>
<feature type="transmembrane region" description="Helical" evidence="1">
    <location>
        <begin position="347"/>
        <end position="363"/>
    </location>
</feature>
<feature type="transmembrane region" description="Helical" evidence="1">
    <location>
        <begin position="227"/>
        <end position="249"/>
    </location>
</feature>
<accession>A0A1D3TPG1</accession>
<evidence type="ECO:0000313" key="2">
    <source>
        <dbReference type="EMBL" id="SCP95253.1"/>
    </source>
</evidence>
<dbReference type="OrthoDB" id="2035122at2"/>
<keyword evidence="1" id="KW-0472">Membrane</keyword>
<feature type="transmembrane region" description="Helical" evidence="1">
    <location>
        <begin position="408"/>
        <end position="425"/>
    </location>
</feature>
<dbReference type="AlphaFoldDB" id="A0A1D3TPG1"/>
<reference evidence="2 3" key="1">
    <citation type="submission" date="2016-09" db="EMBL/GenBank/DDBJ databases">
        <authorList>
            <person name="Capua I."/>
            <person name="De Benedictis P."/>
            <person name="Joannis T."/>
            <person name="Lombin L.H."/>
            <person name="Cattoli G."/>
        </authorList>
    </citation>
    <scope>NUCLEOTIDE SEQUENCE [LARGE SCALE GENOMIC DNA]</scope>
    <source>
        <strain evidence="2 3">GluBS11</strain>
    </source>
</reference>
<evidence type="ECO:0008006" key="4">
    <source>
        <dbReference type="Google" id="ProtNLM"/>
    </source>
</evidence>
<feature type="transmembrane region" description="Helical" evidence="1">
    <location>
        <begin position="37"/>
        <end position="59"/>
    </location>
</feature>
<evidence type="ECO:0000313" key="3">
    <source>
        <dbReference type="Proteomes" id="UP000199315"/>
    </source>
</evidence>
<keyword evidence="3" id="KW-1185">Reference proteome</keyword>
<dbReference type="STRING" id="1619234.SAMN05421730_1001429"/>
<feature type="transmembrane region" description="Helical" evidence="1">
    <location>
        <begin position="375"/>
        <end position="396"/>
    </location>
</feature>